<sequence>MNRINTSMERKVTMIMAGSNHVIKDDNSYVVLRCEDSPYLPADLNISPTWEKDKKFQYSGNMGIEDYKLYLKDLSVFCDRCFPEIGNVVPKLFEISYGITNACYENINIPLIYTGGMIIGEGYLKDYDKGMICSGRYYDPLYCYETLLELIFQDGRLVTEIDHSKAMRRIRKNLDLGLRSLESERDVKCIRHFINTSFIGDYEHPGKNKKKKRFHINNYIKKLRKSKTENPQ</sequence>
<organism evidence="1 2">
    <name type="scientific">Anaerocolumna jejuensis DSM 15929</name>
    <dbReference type="NCBI Taxonomy" id="1121322"/>
    <lineage>
        <taxon>Bacteria</taxon>
        <taxon>Bacillati</taxon>
        <taxon>Bacillota</taxon>
        <taxon>Clostridia</taxon>
        <taxon>Lachnospirales</taxon>
        <taxon>Lachnospiraceae</taxon>
        <taxon>Anaerocolumna</taxon>
    </lineage>
</organism>
<evidence type="ECO:0000313" key="1">
    <source>
        <dbReference type="EMBL" id="SHJ54076.1"/>
    </source>
</evidence>
<dbReference type="OrthoDB" id="2034343at2"/>
<dbReference type="STRING" id="1121322.SAMN02745136_00327"/>
<dbReference type="RefSeq" id="WP_073272293.1">
    <property type="nucleotide sequence ID" value="NZ_FRAC01000006.1"/>
</dbReference>
<protein>
    <submittedName>
        <fullName evidence="1">Uncharacterized protein</fullName>
    </submittedName>
</protein>
<accession>A0A1M6K529</accession>
<dbReference type="Proteomes" id="UP000184386">
    <property type="component" value="Unassembled WGS sequence"/>
</dbReference>
<reference evidence="1 2" key="1">
    <citation type="submission" date="2016-11" db="EMBL/GenBank/DDBJ databases">
        <authorList>
            <person name="Jaros S."/>
            <person name="Januszkiewicz K."/>
            <person name="Wedrychowicz H."/>
        </authorList>
    </citation>
    <scope>NUCLEOTIDE SEQUENCE [LARGE SCALE GENOMIC DNA]</scope>
    <source>
        <strain evidence="1 2">DSM 15929</strain>
    </source>
</reference>
<keyword evidence="2" id="KW-1185">Reference proteome</keyword>
<dbReference type="EMBL" id="FRAC01000006">
    <property type="protein sequence ID" value="SHJ54076.1"/>
    <property type="molecule type" value="Genomic_DNA"/>
</dbReference>
<evidence type="ECO:0000313" key="2">
    <source>
        <dbReference type="Proteomes" id="UP000184386"/>
    </source>
</evidence>
<gene>
    <name evidence="1" type="ORF">SAMN02745136_00327</name>
</gene>
<name>A0A1M6K529_9FIRM</name>
<dbReference type="AlphaFoldDB" id="A0A1M6K529"/>
<proteinExistence type="predicted"/>